<dbReference type="Gene3D" id="3.30.70.260">
    <property type="match status" value="2"/>
</dbReference>
<dbReference type="STRING" id="1134435.AC731_000205"/>
<dbReference type="InterPro" id="IPR016867">
    <property type="entry name" value="GcvR"/>
</dbReference>
<proteinExistence type="predicted"/>
<sequence>MKTSVVLTLIGPDRPGLVSAVAARASAAGANWMESRLAQLAGKFAGVVRLEVDAGRAAELESLLRSLETEGLRVAIEQGSSRPAVAFRRARLELVGHDRPGIVRDISIVLARHGVSIDALETSCESASMSGEPLFRALAELEFPHGVALDSVRGDLEALANELMVDLDLHDEGGSASAG</sequence>
<evidence type="ECO:0000313" key="3">
    <source>
        <dbReference type="Proteomes" id="UP000036902"/>
    </source>
</evidence>
<accession>A0A140ICN9</accession>
<feature type="domain" description="ACT" evidence="1">
    <location>
        <begin position="91"/>
        <end position="170"/>
    </location>
</feature>
<dbReference type="Proteomes" id="UP000036902">
    <property type="component" value="Chromosome"/>
</dbReference>
<dbReference type="Pfam" id="PF13740">
    <property type="entry name" value="ACT_6"/>
    <property type="match status" value="1"/>
</dbReference>
<dbReference type="GO" id="GO:0006355">
    <property type="term" value="P:regulation of DNA-templated transcription"/>
    <property type="evidence" value="ECO:0007669"/>
    <property type="project" value="InterPro"/>
</dbReference>
<dbReference type="SUPFAM" id="SSF55021">
    <property type="entry name" value="ACT-like"/>
    <property type="match status" value="2"/>
</dbReference>
<protein>
    <submittedName>
        <fullName evidence="2">Glycine cleavage system protein R</fullName>
    </submittedName>
</protein>
<reference evidence="3" key="1">
    <citation type="submission" date="2016-03" db="EMBL/GenBank/DDBJ databases">
        <authorList>
            <person name="Ma C."/>
            <person name="Zhou S."/>
            <person name="Yang G."/>
        </authorList>
    </citation>
    <scope>NUCLEOTIDE SEQUENCE [LARGE SCALE GENOMIC DNA]</scope>
    <source>
        <strain evidence="3">SgZ-1</strain>
    </source>
</reference>
<dbReference type="Pfam" id="PF01842">
    <property type="entry name" value="ACT"/>
    <property type="match status" value="1"/>
</dbReference>
<evidence type="ECO:0000259" key="1">
    <source>
        <dbReference type="PROSITE" id="PS51671"/>
    </source>
</evidence>
<dbReference type="PANTHER" id="PTHR34875">
    <property type="entry name" value="UPF0237 PROTEIN MJ1558"/>
    <property type="match status" value="1"/>
</dbReference>
<dbReference type="KEGG" id="thu:AC731_000205"/>
<dbReference type="InterPro" id="IPR045865">
    <property type="entry name" value="ACT-like_dom_sf"/>
</dbReference>
<evidence type="ECO:0000313" key="2">
    <source>
        <dbReference type="EMBL" id="AMO35514.1"/>
    </source>
</evidence>
<dbReference type="InterPro" id="IPR002912">
    <property type="entry name" value="ACT_dom"/>
</dbReference>
<keyword evidence="3" id="KW-1185">Reference proteome</keyword>
<name>A0A140ICN9_9RHOO</name>
<dbReference type="PIRSF" id="PIRSF028103">
    <property type="entry name" value="GcvR"/>
    <property type="match status" value="1"/>
</dbReference>
<dbReference type="PROSITE" id="PS51671">
    <property type="entry name" value="ACT"/>
    <property type="match status" value="1"/>
</dbReference>
<dbReference type="CDD" id="cd04869">
    <property type="entry name" value="ACT_GcvR_2"/>
    <property type="match status" value="1"/>
</dbReference>
<dbReference type="AlphaFoldDB" id="A0A140ICN9"/>
<dbReference type="InterPro" id="IPR050990">
    <property type="entry name" value="UPF0237/GcvR_regulator"/>
</dbReference>
<dbReference type="PANTHER" id="PTHR34875:SF6">
    <property type="entry name" value="UPF0237 PROTEIN MJ1558"/>
    <property type="match status" value="1"/>
</dbReference>
<gene>
    <name evidence="2" type="ORF">AC731_000205</name>
</gene>
<organism evidence="2 3">
    <name type="scientific">Thauera humireducens</name>
    <dbReference type="NCBI Taxonomy" id="1134435"/>
    <lineage>
        <taxon>Bacteria</taxon>
        <taxon>Pseudomonadati</taxon>
        <taxon>Pseudomonadota</taxon>
        <taxon>Betaproteobacteria</taxon>
        <taxon>Rhodocyclales</taxon>
        <taxon>Zoogloeaceae</taxon>
        <taxon>Thauera</taxon>
    </lineage>
</organism>
<dbReference type="EMBL" id="CP014646">
    <property type="protein sequence ID" value="AMO35514.1"/>
    <property type="molecule type" value="Genomic_DNA"/>
</dbReference>
<dbReference type="RefSeq" id="WP_004258733.1">
    <property type="nucleotide sequence ID" value="NZ_CP014646.1"/>
</dbReference>